<dbReference type="InterPro" id="IPR029063">
    <property type="entry name" value="SAM-dependent_MTases_sf"/>
</dbReference>
<evidence type="ECO:0000313" key="2">
    <source>
        <dbReference type="EMBL" id="KAG6389887.1"/>
    </source>
</evidence>
<dbReference type="PANTHER" id="PTHR31009">
    <property type="entry name" value="S-ADENOSYL-L-METHIONINE:CARBOXYL METHYLTRANSFERASE FAMILY PROTEIN"/>
    <property type="match status" value="1"/>
</dbReference>
<name>A0A8X8W7U4_SALSN</name>
<accession>A0A8X8W7U4</accession>
<proteinExistence type="inferred from homology"/>
<evidence type="ECO:0000313" key="3">
    <source>
        <dbReference type="Proteomes" id="UP000298416"/>
    </source>
</evidence>
<comment type="caution">
    <text evidence="2">The sequence shown here is derived from an EMBL/GenBank/DDBJ whole genome shotgun (WGS) entry which is preliminary data.</text>
</comment>
<dbReference type="Pfam" id="PF03492">
    <property type="entry name" value="Methyltransf_7"/>
    <property type="match status" value="1"/>
</dbReference>
<dbReference type="EMBL" id="PNBA02000020">
    <property type="protein sequence ID" value="KAG6389887.1"/>
    <property type="molecule type" value="Genomic_DNA"/>
</dbReference>
<dbReference type="Gene3D" id="3.40.50.150">
    <property type="entry name" value="Vaccinia Virus protein VP39"/>
    <property type="match status" value="1"/>
</dbReference>
<dbReference type="SUPFAM" id="SSF53335">
    <property type="entry name" value="S-adenosyl-L-methionine-dependent methyltransferases"/>
    <property type="match status" value="1"/>
</dbReference>
<evidence type="ECO:0000256" key="1">
    <source>
        <dbReference type="ARBA" id="ARBA00007967"/>
    </source>
</evidence>
<protein>
    <recommendedName>
        <fullName evidence="4">Jasmonate O-methyltransferase</fullName>
    </recommendedName>
</protein>
<dbReference type="InterPro" id="IPR005299">
    <property type="entry name" value="MeTrfase_7"/>
</dbReference>
<evidence type="ECO:0008006" key="4">
    <source>
        <dbReference type="Google" id="ProtNLM"/>
    </source>
</evidence>
<sequence length="252" mass="28507">MDFNYSRHFSMNGGDGPLSYIKNSSYQRGVLEAAKAIIEEEIATKLDISTNSFFCIADFGCSTGNNSFPAMHTIIEAVKRKYESSDLKTPDFYVWFNDVVSNDFNTLFRSLPPDRSYKVAAVAGDFHGYLLPPSSVHFAYSSYAIHWLMEVPKAAGGHKRLYGVEREEVYEAYLNKFERDLEAFFKCRGCRNGERWDYGSSNSCTASLLGPTNRVHCCVSDRTSQIFPSRYGQEGQTNVTFIRAKVNFKGKL</sequence>
<reference evidence="2" key="2">
    <citation type="submission" date="2020-08" db="EMBL/GenBank/DDBJ databases">
        <title>Plant Genome Project.</title>
        <authorList>
            <person name="Zhang R.-G."/>
        </authorList>
    </citation>
    <scope>NUCLEOTIDE SEQUENCE</scope>
    <source>
        <strain evidence="2">Huo1</strain>
        <tissue evidence="2">Leaf</tissue>
    </source>
</reference>
<keyword evidence="3" id="KW-1185">Reference proteome</keyword>
<comment type="similarity">
    <text evidence="1">Belongs to the methyltransferase superfamily. Type-7 methyltransferase family.</text>
</comment>
<reference evidence="2" key="1">
    <citation type="submission" date="2018-01" db="EMBL/GenBank/DDBJ databases">
        <authorList>
            <person name="Mao J.F."/>
        </authorList>
    </citation>
    <scope>NUCLEOTIDE SEQUENCE</scope>
    <source>
        <strain evidence="2">Huo1</strain>
        <tissue evidence="2">Leaf</tissue>
    </source>
</reference>
<gene>
    <name evidence="2" type="ORF">SASPL_151362</name>
</gene>
<dbReference type="GO" id="GO:0008168">
    <property type="term" value="F:methyltransferase activity"/>
    <property type="evidence" value="ECO:0007669"/>
    <property type="project" value="InterPro"/>
</dbReference>
<dbReference type="Proteomes" id="UP000298416">
    <property type="component" value="Unassembled WGS sequence"/>
</dbReference>
<dbReference type="AlphaFoldDB" id="A0A8X8W7U4"/>
<organism evidence="2">
    <name type="scientific">Salvia splendens</name>
    <name type="common">Scarlet sage</name>
    <dbReference type="NCBI Taxonomy" id="180675"/>
    <lineage>
        <taxon>Eukaryota</taxon>
        <taxon>Viridiplantae</taxon>
        <taxon>Streptophyta</taxon>
        <taxon>Embryophyta</taxon>
        <taxon>Tracheophyta</taxon>
        <taxon>Spermatophyta</taxon>
        <taxon>Magnoliopsida</taxon>
        <taxon>eudicotyledons</taxon>
        <taxon>Gunneridae</taxon>
        <taxon>Pentapetalae</taxon>
        <taxon>asterids</taxon>
        <taxon>lamiids</taxon>
        <taxon>Lamiales</taxon>
        <taxon>Lamiaceae</taxon>
        <taxon>Nepetoideae</taxon>
        <taxon>Mentheae</taxon>
        <taxon>Salviinae</taxon>
        <taxon>Salvia</taxon>
        <taxon>Salvia subgen. Calosphace</taxon>
        <taxon>core Calosphace</taxon>
    </lineage>
</organism>